<dbReference type="EMBL" id="CAMPGE010001292">
    <property type="protein sequence ID" value="CAI2360073.1"/>
    <property type="molecule type" value="Genomic_DNA"/>
</dbReference>
<dbReference type="GO" id="GO:0016020">
    <property type="term" value="C:membrane"/>
    <property type="evidence" value="ECO:0007669"/>
    <property type="project" value="TreeGrafter"/>
</dbReference>
<dbReference type="Pfam" id="PF00781">
    <property type="entry name" value="DAGK_cat"/>
    <property type="match status" value="1"/>
</dbReference>
<proteinExistence type="predicted"/>
<dbReference type="PANTHER" id="PTHR12358">
    <property type="entry name" value="SPHINGOSINE KINASE"/>
    <property type="match status" value="1"/>
</dbReference>
<name>A0AAD1X1X5_EUPCR</name>
<dbReference type="PANTHER" id="PTHR12358:SF31">
    <property type="entry name" value="ACYLGLYCEROL KINASE, MITOCHONDRIAL"/>
    <property type="match status" value="1"/>
</dbReference>
<dbReference type="Gene3D" id="3.40.50.10330">
    <property type="entry name" value="Probable inorganic polyphosphate/atp-NAD kinase, domain 1"/>
    <property type="match status" value="1"/>
</dbReference>
<dbReference type="GO" id="GO:0005737">
    <property type="term" value="C:cytoplasm"/>
    <property type="evidence" value="ECO:0007669"/>
    <property type="project" value="TreeGrafter"/>
</dbReference>
<evidence type="ECO:0000313" key="2">
    <source>
        <dbReference type="EMBL" id="CAI2360073.1"/>
    </source>
</evidence>
<dbReference type="GO" id="GO:0046512">
    <property type="term" value="P:sphingosine biosynthetic process"/>
    <property type="evidence" value="ECO:0007669"/>
    <property type="project" value="TreeGrafter"/>
</dbReference>
<dbReference type="AlphaFoldDB" id="A0AAD1X1X5"/>
<evidence type="ECO:0000313" key="3">
    <source>
        <dbReference type="Proteomes" id="UP001295684"/>
    </source>
</evidence>
<organism evidence="2 3">
    <name type="scientific">Euplotes crassus</name>
    <dbReference type="NCBI Taxonomy" id="5936"/>
    <lineage>
        <taxon>Eukaryota</taxon>
        <taxon>Sar</taxon>
        <taxon>Alveolata</taxon>
        <taxon>Ciliophora</taxon>
        <taxon>Intramacronucleata</taxon>
        <taxon>Spirotrichea</taxon>
        <taxon>Hypotrichia</taxon>
        <taxon>Euplotida</taxon>
        <taxon>Euplotidae</taxon>
        <taxon>Moneuplotes</taxon>
    </lineage>
</organism>
<dbReference type="Proteomes" id="UP001295684">
    <property type="component" value="Unassembled WGS sequence"/>
</dbReference>
<evidence type="ECO:0000259" key="1">
    <source>
        <dbReference type="PROSITE" id="PS50146"/>
    </source>
</evidence>
<accession>A0AAD1X1X5</accession>
<dbReference type="InterPro" id="IPR017438">
    <property type="entry name" value="ATP-NAD_kinase_N"/>
</dbReference>
<reference evidence="2" key="1">
    <citation type="submission" date="2023-07" db="EMBL/GenBank/DDBJ databases">
        <authorList>
            <consortium name="AG Swart"/>
            <person name="Singh M."/>
            <person name="Singh A."/>
            <person name="Seah K."/>
            <person name="Emmerich C."/>
        </authorList>
    </citation>
    <scope>NUCLEOTIDE SEQUENCE</scope>
    <source>
        <strain evidence="2">DP1</strain>
    </source>
</reference>
<dbReference type="PROSITE" id="PS50146">
    <property type="entry name" value="DAGK"/>
    <property type="match status" value="1"/>
</dbReference>
<dbReference type="SUPFAM" id="SSF111331">
    <property type="entry name" value="NAD kinase/diacylglycerol kinase-like"/>
    <property type="match status" value="1"/>
</dbReference>
<feature type="domain" description="DAGKc" evidence="1">
    <location>
        <begin position="130"/>
        <end position="289"/>
    </location>
</feature>
<gene>
    <name evidence="2" type="ORF">ECRASSUSDP1_LOCUS1370</name>
</gene>
<keyword evidence="3" id="KW-1185">Reference proteome</keyword>
<dbReference type="GO" id="GO:0016773">
    <property type="term" value="F:phosphotransferase activity, alcohol group as acceptor"/>
    <property type="evidence" value="ECO:0007669"/>
    <property type="project" value="UniProtKB-ARBA"/>
</dbReference>
<dbReference type="Gene3D" id="2.60.200.40">
    <property type="match status" value="1"/>
</dbReference>
<dbReference type="GO" id="GO:0001727">
    <property type="term" value="F:lipid kinase activity"/>
    <property type="evidence" value="ECO:0007669"/>
    <property type="project" value="UniProtKB-ARBA"/>
</dbReference>
<dbReference type="InterPro" id="IPR050187">
    <property type="entry name" value="Lipid_Phosphate_FormReg"/>
</dbReference>
<sequence>MGGSKSYGINCEQLDLSYLGLCKAPDHTAYYFLNEDHGLFTLPQEDFNRVREEYSHSRTKNLQTPLQVICKYNGLVMAEFKDDDNEVKIHYLAQDLLYPLDKLTVNFLVADEYEAAKERLRKLTKLCYGNRKRNIAILINPISGKQESYNIYKTKLRPMLKVTRMNYKVFKTDGPDFIDKWVSRLKFKQKTYEEREETLEEEDQESSLICEYTDIVVIGGDGLLSLYLNSCYKHHFFNTLIKIPILILPGGTGNALSMDLGGKNIFNLCIKFLRGETVKGDLIRADFMTSKISVLCTAFCWGFVSKVIEKSDSWRGCLGASRYTVCGAREVLCAGGPWSMRTHQLSKIQHNVSISEDICKVSSTQPLEEVKDQETDESDNLETSAVPIIEKHDIKSDRSCYTNSGSYKLIKEASMNGNMITRGEFDFNQEILQSQDNQNMERMSQLGAIIDQRDEVDWTNIDLSEISIMVLTTHECRRSGSKEVFAPFTRINDGKMFLCGFKECSKLEMLMMMAKVSTGKGNQVRMSKYFHQEVKQIRIHPNSETCFNVDGEVYDSDEVILTCLPGMINLFGEPYKIQ</sequence>
<protein>
    <recommendedName>
        <fullName evidence="1">DAGKc domain-containing protein</fullName>
    </recommendedName>
</protein>
<comment type="caution">
    <text evidence="2">The sequence shown here is derived from an EMBL/GenBank/DDBJ whole genome shotgun (WGS) entry which is preliminary data.</text>
</comment>
<dbReference type="InterPro" id="IPR016064">
    <property type="entry name" value="NAD/diacylglycerol_kinase_sf"/>
</dbReference>
<dbReference type="InterPro" id="IPR001206">
    <property type="entry name" value="Diacylglycerol_kinase_cat_dom"/>
</dbReference>